<sequence length="275" mass="31096">MCGRTACSLCPDDVQKASSFKDKISGNYQLPHWASNIKNKQQYRPSHNVAPTDVTPVLVSGSHFGGESERMLQPMMWGMIPVWHKGDYKSHGLSTNNCRLEGLLSSKLYSRPFNKGQRCVVICDGFYEWQTTKGKGNKQPYFIYMPQDEGVRVEDPATWSCDRSEKSGWKGPKLVHMAGLYDEWTSAEGEVIYSYSVITLDSNSTLSWLHHRMPAILEGEQIADWLDIERVPSEAALAVIQPTKLLPWHEVATLVNNCCNKDPQCNKPIKLEYVP</sequence>
<dbReference type="Gene3D" id="3.90.1680.10">
    <property type="entry name" value="SOS response associated peptidase-like"/>
    <property type="match status" value="1"/>
</dbReference>
<keyword evidence="13" id="KW-1185">Reference proteome</keyword>
<evidence type="ECO:0000256" key="10">
    <source>
        <dbReference type="ARBA" id="ARBA00030898"/>
    </source>
</evidence>
<dbReference type="InterPro" id="IPR003738">
    <property type="entry name" value="SRAP"/>
</dbReference>
<name>A0A067R1M4_ZOONE</name>
<evidence type="ECO:0000256" key="4">
    <source>
        <dbReference type="ARBA" id="ARBA00022763"/>
    </source>
</evidence>
<dbReference type="PANTHER" id="PTHR13604:SF0">
    <property type="entry name" value="ABASIC SITE PROCESSING PROTEIN HMCES"/>
    <property type="match status" value="1"/>
</dbReference>
<organism evidence="12 13">
    <name type="scientific">Zootermopsis nevadensis</name>
    <name type="common">Dampwood termite</name>
    <dbReference type="NCBI Taxonomy" id="136037"/>
    <lineage>
        <taxon>Eukaryota</taxon>
        <taxon>Metazoa</taxon>
        <taxon>Ecdysozoa</taxon>
        <taxon>Arthropoda</taxon>
        <taxon>Hexapoda</taxon>
        <taxon>Insecta</taxon>
        <taxon>Pterygota</taxon>
        <taxon>Neoptera</taxon>
        <taxon>Polyneoptera</taxon>
        <taxon>Dictyoptera</taxon>
        <taxon>Blattodea</taxon>
        <taxon>Blattoidea</taxon>
        <taxon>Termitoidae</taxon>
        <taxon>Termopsidae</taxon>
        <taxon>Zootermopsis</taxon>
    </lineage>
</organism>
<dbReference type="OMA" id="SYNKGPQ"/>
<evidence type="ECO:0000256" key="9">
    <source>
        <dbReference type="ARBA" id="ARBA00030390"/>
    </source>
</evidence>
<dbReference type="GO" id="GO:0016829">
    <property type="term" value="F:lyase activity"/>
    <property type="evidence" value="ECO:0007669"/>
    <property type="project" value="UniProtKB-KW"/>
</dbReference>
<dbReference type="FunCoup" id="A0A067R1M4">
    <property type="interactions" value="785"/>
</dbReference>
<evidence type="ECO:0000256" key="2">
    <source>
        <dbReference type="ARBA" id="ARBA00015888"/>
    </source>
</evidence>
<keyword evidence="7" id="KW-0238">DNA-binding</keyword>
<evidence type="ECO:0000256" key="8">
    <source>
        <dbReference type="ARBA" id="ARBA00023239"/>
    </source>
</evidence>
<accession>A0A067R1M4</accession>
<evidence type="ECO:0000256" key="7">
    <source>
        <dbReference type="ARBA" id="ARBA00023125"/>
    </source>
</evidence>
<dbReference type="InterPro" id="IPR036590">
    <property type="entry name" value="SRAP-like"/>
</dbReference>
<dbReference type="GO" id="GO:0006508">
    <property type="term" value="P:proteolysis"/>
    <property type="evidence" value="ECO:0007669"/>
    <property type="project" value="UniProtKB-KW"/>
</dbReference>
<proteinExistence type="inferred from homology"/>
<dbReference type="STRING" id="136037.A0A067R1M4"/>
<keyword evidence="3" id="KW-0645">Protease</keyword>
<dbReference type="GO" id="GO:0008233">
    <property type="term" value="F:peptidase activity"/>
    <property type="evidence" value="ECO:0007669"/>
    <property type="project" value="UniProtKB-KW"/>
</dbReference>
<evidence type="ECO:0000313" key="13">
    <source>
        <dbReference type="Proteomes" id="UP000027135"/>
    </source>
</evidence>
<dbReference type="GO" id="GO:0106300">
    <property type="term" value="P:protein-DNA covalent cross-linking repair"/>
    <property type="evidence" value="ECO:0007669"/>
    <property type="project" value="InterPro"/>
</dbReference>
<dbReference type="InParanoid" id="A0A067R1M4"/>
<dbReference type="GO" id="GO:0003697">
    <property type="term" value="F:single-stranded DNA binding"/>
    <property type="evidence" value="ECO:0007669"/>
    <property type="project" value="InterPro"/>
</dbReference>
<keyword evidence="5" id="KW-0378">Hydrolase</keyword>
<gene>
    <name evidence="12" type="ORF">L798_13367</name>
</gene>
<keyword evidence="6" id="KW-0190">Covalent protein-DNA linkage</keyword>
<evidence type="ECO:0000256" key="5">
    <source>
        <dbReference type="ARBA" id="ARBA00022801"/>
    </source>
</evidence>
<evidence type="ECO:0000256" key="11">
    <source>
        <dbReference type="ARBA" id="ARBA00031130"/>
    </source>
</evidence>
<dbReference type="PANTHER" id="PTHR13604">
    <property type="entry name" value="DC12-RELATED"/>
    <property type="match status" value="1"/>
</dbReference>
<keyword evidence="4" id="KW-0227">DNA damage</keyword>
<dbReference type="SUPFAM" id="SSF143081">
    <property type="entry name" value="BB1717-like"/>
    <property type="match status" value="1"/>
</dbReference>
<evidence type="ECO:0000313" key="12">
    <source>
        <dbReference type="EMBL" id="KDR12790.1"/>
    </source>
</evidence>
<evidence type="ECO:0000256" key="6">
    <source>
        <dbReference type="ARBA" id="ARBA00023124"/>
    </source>
</evidence>
<evidence type="ECO:0000256" key="1">
    <source>
        <dbReference type="ARBA" id="ARBA00008136"/>
    </source>
</evidence>
<dbReference type="Proteomes" id="UP000027135">
    <property type="component" value="Unassembled WGS sequence"/>
</dbReference>
<comment type="similarity">
    <text evidence="1">Belongs to the SOS response-associated peptidase family.</text>
</comment>
<keyword evidence="8" id="KW-0456">Lyase</keyword>
<reference evidence="12 13" key="1">
    <citation type="journal article" date="2014" name="Nat. Commun.">
        <title>Molecular traces of alternative social organization in a termite genome.</title>
        <authorList>
            <person name="Terrapon N."/>
            <person name="Li C."/>
            <person name="Robertson H.M."/>
            <person name="Ji L."/>
            <person name="Meng X."/>
            <person name="Booth W."/>
            <person name="Chen Z."/>
            <person name="Childers C.P."/>
            <person name="Glastad K.M."/>
            <person name="Gokhale K."/>
            <person name="Gowin J."/>
            <person name="Gronenberg W."/>
            <person name="Hermansen R.A."/>
            <person name="Hu H."/>
            <person name="Hunt B.G."/>
            <person name="Huylmans A.K."/>
            <person name="Khalil S.M."/>
            <person name="Mitchell R.D."/>
            <person name="Munoz-Torres M.C."/>
            <person name="Mustard J.A."/>
            <person name="Pan H."/>
            <person name="Reese J.T."/>
            <person name="Scharf M.E."/>
            <person name="Sun F."/>
            <person name="Vogel H."/>
            <person name="Xiao J."/>
            <person name="Yang W."/>
            <person name="Yang Z."/>
            <person name="Yang Z."/>
            <person name="Zhou J."/>
            <person name="Zhu J."/>
            <person name="Brent C.S."/>
            <person name="Elsik C.G."/>
            <person name="Goodisman M.A."/>
            <person name="Liberles D.A."/>
            <person name="Roe R.M."/>
            <person name="Vargo E.L."/>
            <person name="Vilcinskas A."/>
            <person name="Wang J."/>
            <person name="Bornberg-Bauer E."/>
            <person name="Korb J."/>
            <person name="Zhang G."/>
            <person name="Liebig J."/>
        </authorList>
    </citation>
    <scope>NUCLEOTIDE SEQUENCE [LARGE SCALE GENOMIC DNA]</scope>
    <source>
        <tissue evidence="12">Whole organism</tissue>
    </source>
</reference>
<evidence type="ECO:0000256" key="3">
    <source>
        <dbReference type="ARBA" id="ARBA00022670"/>
    </source>
</evidence>
<dbReference type="eggNOG" id="KOG2618">
    <property type="taxonomic scope" value="Eukaryota"/>
</dbReference>
<dbReference type="AlphaFoldDB" id="A0A067R1M4"/>
<protein>
    <recommendedName>
        <fullName evidence="2">Abasic site processing protein HMCES</fullName>
    </recommendedName>
    <alternativeName>
        <fullName evidence="9">Embryonic stem cell-specific 5-hydroxymethylcytosine-binding protein</fullName>
    </alternativeName>
    <alternativeName>
        <fullName evidence="10">Peptidase HMCES</fullName>
    </alternativeName>
    <alternativeName>
        <fullName evidence="11">SRAP domain-containing protein 1</fullName>
    </alternativeName>
</protein>
<dbReference type="Pfam" id="PF02586">
    <property type="entry name" value="SRAP"/>
    <property type="match status" value="1"/>
</dbReference>
<dbReference type="EMBL" id="KK852989">
    <property type="protein sequence ID" value="KDR12790.1"/>
    <property type="molecule type" value="Genomic_DNA"/>
</dbReference>